<keyword evidence="3" id="KW-1185">Reference proteome</keyword>
<evidence type="ECO:0000313" key="3">
    <source>
        <dbReference type="Proteomes" id="UP000234275"/>
    </source>
</evidence>
<accession>A0A2I2FT31</accession>
<dbReference type="GeneID" id="36558858"/>
<evidence type="ECO:0000313" key="2">
    <source>
        <dbReference type="EMBL" id="PLB43803.1"/>
    </source>
</evidence>
<feature type="compositionally biased region" description="Low complexity" evidence="1">
    <location>
        <begin position="320"/>
        <end position="338"/>
    </location>
</feature>
<evidence type="ECO:0000256" key="1">
    <source>
        <dbReference type="SAM" id="MobiDB-lite"/>
    </source>
</evidence>
<name>A0A2I2FT31_9EURO</name>
<dbReference type="AlphaFoldDB" id="A0A2I2FT31"/>
<feature type="compositionally biased region" description="Polar residues" evidence="1">
    <location>
        <begin position="110"/>
        <end position="120"/>
    </location>
</feature>
<dbReference type="STRING" id="1392250.A0A2I2FT31"/>
<gene>
    <name evidence="2" type="ORF">P170DRAFT_450965</name>
</gene>
<dbReference type="Proteomes" id="UP000234275">
    <property type="component" value="Unassembled WGS sequence"/>
</dbReference>
<comment type="caution">
    <text evidence="2">The sequence shown here is derived from an EMBL/GenBank/DDBJ whole genome shotgun (WGS) entry which is preliminary data.</text>
</comment>
<feature type="region of interest" description="Disordered" evidence="1">
    <location>
        <begin position="70"/>
        <end position="120"/>
    </location>
</feature>
<feature type="compositionally biased region" description="Low complexity" evidence="1">
    <location>
        <begin position="94"/>
        <end position="109"/>
    </location>
</feature>
<proteinExistence type="predicted"/>
<dbReference type="RefSeq" id="XP_024699105.1">
    <property type="nucleotide sequence ID" value="XM_024851159.1"/>
</dbReference>
<dbReference type="OrthoDB" id="4503105at2759"/>
<reference evidence="2 3" key="1">
    <citation type="submission" date="2016-12" db="EMBL/GenBank/DDBJ databases">
        <title>The genomes of Aspergillus section Nigri reveals drivers in fungal speciation.</title>
        <authorList>
            <consortium name="DOE Joint Genome Institute"/>
            <person name="Vesth T.C."/>
            <person name="Nybo J."/>
            <person name="Theobald S."/>
            <person name="Brandl J."/>
            <person name="Frisvad J.C."/>
            <person name="Nielsen K.F."/>
            <person name="Lyhne E.K."/>
            <person name="Kogle M.E."/>
            <person name="Kuo A."/>
            <person name="Riley R."/>
            <person name="Clum A."/>
            <person name="Nolan M."/>
            <person name="Lipzen A."/>
            <person name="Salamov A."/>
            <person name="Henrissat B."/>
            <person name="Wiebenga A."/>
            <person name="De Vries R.P."/>
            <person name="Grigoriev I.V."/>
            <person name="Mortensen U.H."/>
            <person name="Andersen M.R."/>
            <person name="Baker S.E."/>
        </authorList>
    </citation>
    <scope>NUCLEOTIDE SEQUENCE [LARGE SCALE GENOMIC DNA]</scope>
    <source>
        <strain evidence="2 3">IBT 23096</strain>
    </source>
</reference>
<dbReference type="EMBL" id="MSFO01000010">
    <property type="protein sequence ID" value="PLB43803.1"/>
    <property type="molecule type" value="Genomic_DNA"/>
</dbReference>
<organism evidence="2 3">
    <name type="scientific">Aspergillus steynii IBT 23096</name>
    <dbReference type="NCBI Taxonomy" id="1392250"/>
    <lineage>
        <taxon>Eukaryota</taxon>
        <taxon>Fungi</taxon>
        <taxon>Dikarya</taxon>
        <taxon>Ascomycota</taxon>
        <taxon>Pezizomycotina</taxon>
        <taxon>Eurotiomycetes</taxon>
        <taxon>Eurotiomycetidae</taxon>
        <taxon>Eurotiales</taxon>
        <taxon>Aspergillaceae</taxon>
        <taxon>Aspergillus</taxon>
        <taxon>Aspergillus subgen. Circumdati</taxon>
    </lineage>
</organism>
<dbReference type="VEuPathDB" id="FungiDB:P170DRAFT_450965"/>
<feature type="region of interest" description="Disordered" evidence="1">
    <location>
        <begin position="317"/>
        <end position="347"/>
    </location>
</feature>
<sequence length="456" mass="49163">MPASAPDVPSPSPSSKPAAYWDSLSTLWLTRSALHELQRRLHARTPASRRCSRTTAALLQQCPPRCRREIQRLSRRGGPDLSDLRGCPPPRIDSSGSHGAPSSAAMPSARPTSRQTSQIPATTTTPYSLNFEQNLVDHQIYPPLYNAQHSGTDDNEPSNVGEIRRRLAAPRPSLDASSTLSKVEYQRFRKTAWAATRGADVRASVFPFIEGASSSPQQSISRDTHFTNLAPLTDGTISHAKPDISHGARPDQLHREIRTQLGPLVVPSADNSFPLAPNFHAEVKGPGGAPAVAVRQACYDGALSARAMDALRSYDPVEHQQQYNQSQSQSQSQSDQPSLGPGSTAQTVPADNNAYALTATYSGGLLNLFASHSTTASLATPDGPRRPEYTMTPLRSFALTDDVESFCAGAAAYRNARDWAGEVRDEAIARANRRLEEARAGRLDSVVEEESVAGPG</sequence>
<protein>
    <submittedName>
        <fullName evidence="2">Uncharacterized protein</fullName>
    </submittedName>
</protein>